<accession>A0A8S5RLW8</accession>
<evidence type="ECO:0000313" key="1">
    <source>
        <dbReference type="EMBL" id="DAE31988.1"/>
    </source>
</evidence>
<proteinExistence type="predicted"/>
<dbReference type="EMBL" id="BK059114">
    <property type="protein sequence ID" value="DAE31988.1"/>
    <property type="molecule type" value="Genomic_DNA"/>
</dbReference>
<reference evidence="1" key="1">
    <citation type="journal article" date="2021" name="Proc. Natl. Acad. Sci. U.S.A.">
        <title>A Catalog of Tens of Thousands of Viruses from Human Metagenomes Reveals Hidden Associations with Chronic Diseases.</title>
        <authorList>
            <person name="Tisza M.J."/>
            <person name="Buck C.B."/>
        </authorList>
    </citation>
    <scope>NUCLEOTIDE SEQUENCE</scope>
    <source>
        <strain evidence="1">CtReX5</strain>
    </source>
</reference>
<protein>
    <submittedName>
        <fullName evidence="1">Putative plasmid related protein-helix-helix, DNA BINDING PROTEIN</fullName>
    </submittedName>
</protein>
<organism evidence="1">
    <name type="scientific">virus sp. ctReX5</name>
    <dbReference type="NCBI Taxonomy" id="2825818"/>
    <lineage>
        <taxon>Viruses</taxon>
    </lineage>
</organism>
<sequence>MQFERREMFMNKIQALANEMKQFFSPQTVTNVYSICEQLEIEIVEVLIQADAYFECENGNRKEIFMSKIPTYTEKAIKKYDAKFDRVSILLPKGTKERIKALAGKSVSSFVSQAVTAELDRIESHS</sequence>
<name>A0A8S5RLW8_9VIRU</name>